<dbReference type="FunFam" id="3.30.565.10:FF:000006">
    <property type="entry name" value="Sensor histidine kinase WalK"/>
    <property type="match status" value="1"/>
</dbReference>
<protein>
    <recommendedName>
        <fullName evidence="2">histidine kinase</fullName>
        <ecNumber evidence="2">2.7.13.3</ecNumber>
    </recommendedName>
</protein>
<dbReference type="CDD" id="cd00082">
    <property type="entry name" value="HisKA"/>
    <property type="match status" value="1"/>
</dbReference>
<dbReference type="PANTHER" id="PTHR45453">
    <property type="entry name" value="PHOSPHATE REGULON SENSOR PROTEIN PHOR"/>
    <property type="match status" value="1"/>
</dbReference>
<comment type="catalytic activity">
    <reaction evidence="1">
        <text>ATP + protein L-histidine = ADP + protein N-phospho-L-histidine.</text>
        <dbReference type="EC" id="2.7.13.3"/>
    </reaction>
</comment>
<dbReference type="InterPro" id="IPR050351">
    <property type="entry name" value="BphY/WalK/GraS-like"/>
</dbReference>
<dbReference type="InterPro" id="IPR000014">
    <property type="entry name" value="PAS"/>
</dbReference>
<dbReference type="EMBL" id="UOGA01000249">
    <property type="protein sequence ID" value="VAX23511.1"/>
    <property type="molecule type" value="Genomic_DNA"/>
</dbReference>
<evidence type="ECO:0000256" key="3">
    <source>
        <dbReference type="ARBA" id="ARBA00022553"/>
    </source>
</evidence>
<dbReference type="PRINTS" id="PR00344">
    <property type="entry name" value="BCTRLSENSOR"/>
</dbReference>
<dbReference type="GO" id="GO:0005886">
    <property type="term" value="C:plasma membrane"/>
    <property type="evidence" value="ECO:0007669"/>
    <property type="project" value="TreeGrafter"/>
</dbReference>
<dbReference type="SMART" id="SM00304">
    <property type="entry name" value="HAMP"/>
    <property type="match status" value="1"/>
</dbReference>
<dbReference type="InterPro" id="IPR013656">
    <property type="entry name" value="PAS_4"/>
</dbReference>
<evidence type="ECO:0000256" key="6">
    <source>
        <dbReference type="ARBA" id="ARBA00023012"/>
    </source>
</evidence>
<keyword evidence="7 8" id="KW-0472">Membrane</keyword>
<organism evidence="11">
    <name type="scientific">hydrothermal vent metagenome</name>
    <dbReference type="NCBI Taxonomy" id="652676"/>
    <lineage>
        <taxon>unclassified sequences</taxon>
        <taxon>metagenomes</taxon>
        <taxon>ecological metagenomes</taxon>
    </lineage>
</organism>
<evidence type="ECO:0000313" key="11">
    <source>
        <dbReference type="EMBL" id="VAX23511.1"/>
    </source>
</evidence>
<dbReference type="CDD" id="cd00130">
    <property type="entry name" value="PAS"/>
    <property type="match status" value="1"/>
</dbReference>
<keyword evidence="6" id="KW-0902">Two-component regulatory system</keyword>
<dbReference type="Pfam" id="PF08448">
    <property type="entry name" value="PAS_4"/>
    <property type="match status" value="1"/>
</dbReference>
<dbReference type="InterPro" id="IPR036890">
    <property type="entry name" value="HATPase_C_sf"/>
</dbReference>
<accession>A0A3B1CA23</accession>
<dbReference type="InterPro" id="IPR036097">
    <property type="entry name" value="HisK_dim/P_sf"/>
</dbReference>
<dbReference type="GO" id="GO:0016036">
    <property type="term" value="P:cellular response to phosphate starvation"/>
    <property type="evidence" value="ECO:0007669"/>
    <property type="project" value="TreeGrafter"/>
</dbReference>
<dbReference type="SUPFAM" id="SSF55785">
    <property type="entry name" value="PYP-like sensor domain (PAS domain)"/>
    <property type="match status" value="1"/>
</dbReference>
<evidence type="ECO:0000259" key="9">
    <source>
        <dbReference type="PROSITE" id="PS50109"/>
    </source>
</evidence>
<dbReference type="InterPro" id="IPR003594">
    <property type="entry name" value="HATPase_dom"/>
</dbReference>
<dbReference type="SMART" id="SM00387">
    <property type="entry name" value="HATPase_c"/>
    <property type="match status" value="1"/>
</dbReference>
<dbReference type="PROSITE" id="PS50109">
    <property type="entry name" value="HIS_KIN"/>
    <property type="match status" value="1"/>
</dbReference>
<dbReference type="InterPro" id="IPR003660">
    <property type="entry name" value="HAMP_dom"/>
</dbReference>
<keyword evidence="3" id="KW-0597">Phosphoprotein</keyword>
<dbReference type="Pfam" id="PF02518">
    <property type="entry name" value="HATPase_c"/>
    <property type="match status" value="1"/>
</dbReference>
<evidence type="ECO:0000256" key="4">
    <source>
        <dbReference type="ARBA" id="ARBA00022679"/>
    </source>
</evidence>
<dbReference type="Pfam" id="PF00512">
    <property type="entry name" value="HisKA"/>
    <property type="match status" value="1"/>
</dbReference>
<keyword evidence="8" id="KW-0812">Transmembrane</keyword>
<gene>
    <name evidence="11" type="ORF">MNBD_NITROSPINAE04-2269</name>
</gene>
<sequence>MKHTTISWTILPLTTAFILMSTFTGALATSVDALNAGQVAFILGTAFAASSVLSVIISNITKKPLKEISQGAARFALGLFDKPIDGGALKETAEIAENLNIMSAGLKVRINAGANEAQTGEAVLTCLKEGILAVDANLVILKINPVARHLLDIPSAKIEGLSIRDVVYKRSELLNFVDEGLETRKLLSKEISIEDSKKKVIQVIQSPLHKSNGEYWGQVMSLNDVTRLRQLESLRRDFAANVSHELRTPITSIQGAVEALLSGAVEEPETADRFLRMLDRQVRRLSGIIEDLLTLSRIENENVISQGFSEHVSIKNVLEKIISDLSYKSSEKNIDVKLACPDNLEATISVMLLERALANLIDNSINYSDPGKDVLISVFLDDSVLSIHVRDQGFGIEEKHLDRIFERFYRVDTSRSRKLGGTGLGLSIVKHSIIAHGGKVTVESVPGEGSVFSIHIPVKKVVNFKKAIA</sequence>
<dbReference type="SUPFAM" id="SSF55874">
    <property type="entry name" value="ATPase domain of HSP90 chaperone/DNA topoisomerase II/histidine kinase"/>
    <property type="match status" value="1"/>
</dbReference>
<name>A0A3B1CA23_9ZZZZ</name>
<dbReference type="AlphaFoldDB" id="A0A3B1CA23"/>
<dbReference type="PANTHER" id="PTHR45453:SF1">
    <property type="entry name" value="PHOSPHATE REGULON SENSOR PROTEIN PHOR"/>
    <property type="match status" value="1"/>
</dbReference>
<dbReference type="EC" id="2.7.13.3" evidence="2"/>
<feature type="transmembrane region" description="Helical" evidence="8">
    <location>
        <begin position="38"/>
        <end position="60"/>
    </location>
</feature>
<dbReference type="CDD" id="cd00075">
    <property type="entry name" value="HATPase"/>
    <property type="match status" value="1"/>
</dbReference>
<dbReference type="Gene3D" id="1.10.287.130">
    <property type="match status" value="1"/>
</dbReference>
<keyword evidence="4 11" id="KW-0808">Transferase</keyword>
<dbReference type="Gene3D" id="3.30.450.20">
    <property type="entry name" value="PAS domain"/>
    <property type="match status" value="1"/>
</dbReference>
<proteinExistence type="predicted"/>
<keyword evidence="5" id="KW-0418">Kinase</keyword>
<dbReference type="PROSITE" id="PS50885">
    <property type="entry name" value="HAMP"/>
    <property type="match status" value="1"/>
</dbReference>
<dbReference type="GO" id="GO:0000155">
    <property type="term" value="F:phosphorelay sensor kinase activity"/>
    <property type="evidence" value="ECO:0007669"/>
    <property type="project" value="InterPro"/>
</dbReference>
<dbReference type="InterPro" id="IPR003661">
    <property type="entry name" value="HisK_dim/P_dom"/>
</dbReference>
<evidence type="ECO:0000259" key="10">
    <source>
        <dbReference type="PROSITE" id="PS50885"/>
    </source>
</evidence>
<dbReference type="GO" id="GO:0004721">
    <property type="term" value="F:phosphoprotein phosphatase activity"/>
    <property type="evidence" value="ECO:0007669"/>
    <property type="project" value="TreeGrafter"/>
</dbReference>
<dbReference type="Gene3D" id="6.10.340.10">
    <property type="match status" value="1"/>
</dbReference>
<evidence type="ECO:0000256" key="5">
    <source>
        <dbReference type="ARBA" id="ARBA00022777"/>
    </source>
</evidence>
<dbReference type="InterPro" id="IPR005467">
    <property type="entry name" value="His_kinase_dom"/>
</dbReference>
<reference evidence="11" key="1">
    <citation type="submission" date="2018-06" db="EMBL/GenBank/DDBJ databases">
        <authorList>
            <person name="Zhirakovskaya E."/>
        </authorList>
    </citation>
    <scope>NUCLEOTIDE SEQUENCE</scope>
</reference>
<dbReference type="InterPro" id="IPR035965">
    <property type="entry name" value="PAS-like_dom_sf"/>
</dbReference>
<evidence type="ECO:0000256" key="1">
    <source>
        <dbReference type="ARBA" id="ARBA00000085"/>
    </source>
</evidence>
<dbReference type="FunFam" id="1.10.287.130:FF:000001">
    <property type="entry name" value="Two-component sensor histidine kinase"/>
    <property type="match status" value="1"/>
</dbReference>
<dbReference type="Gene3D" id="3.30.565.10">
    <property type="entry name" value="Histidine kinase-like ATPase, C-terminal domain"/>
    <property type="match status" value="1"/>
</dbReference>
<evidence type="ECO:0000256" key="7">
    <source>
        <dbReference type="ARBA" id="ARBA00023136"/>
    </source>
</evidence>
<keyword evidence="8" id="KW-1133">Transmembrane helix</keyword>
<dbReference type="InterPro" id="IPR004358">
    <property type="entry name" value="Sig_transdc_His_kin-like_C"/>
</dbReference>
<feature type="domain" description="HAMP" evidence="10">
    <location>
        <begin position="59"/>
        <end position="111"/>
    </location>
</feature>
<feature type="domain" description="Histidine kinase" evidence="9">
    <location>
        <begin position="241"/>
        <end position="460"/>
    </location>
</feature>
<evidence type="ECO:0000256" key="8">
    <source>
        <dbReference type="SAM" id="Phobius"/>
    </source>
</evidence>
<dbReference type="SMART" id="SM00388">
    <property type="entry name" value="HisKA"/>
    <property type="match status" value="1"/>
</dbReference>
<evidence type="ECO:0000256" key="2">
    <source>
        <dbReference type="ARBA" id="ARBA00012438"/>
    </source>
</evidence>
<dbReference type="SUPFAM" id="SSF47384">
    <property type="entry name" value="Homodimeric domain of signal transducing histidine kinase"/>
    <property type="match status" value="1"/>
</dbReference>